<organism evidence="1 2">
    <name type="scientific">Lentibacillus persicus</name>
    <dbReference type="NCBI Taxonomy" id="640948"/>
    <lineage>
        <taxon>Bacteria</taxon>
        <taxon>Bacillati</taxon>
        <taxon>Bacillota</taxon>
        <taxon>Bacilli</taxon>
        <taxon>Bacillales</taxon>
        <taxon>Bacillaceae</taxon>
        <taxon>Lentibacillus</taxon>
    </lineage>
</organism>
<dbReference type="Proteomes" id="UP000199474">
    <property type="component" value="Unassembled WGS sequence"/>
</dbReference>
<name>A0A1I1XRS0_9BACI</name>
<evidence type="ECO:0000313" key="1">
    <source>
        <dbReference type="EMBL" id="SFE08483.1"/>
    </source>
</evidence>
<dbReference type="EMBL" id="FOMR01000008">
    <property type="protein sequence ID" value="SFE08483.1"/>
    <property type="molecule type" value="Genomic_DNA"/>
</dbReference>
<dbReference type="AlphaFoldDB" id="A0A1I1XRS0"/>
<reference evidence="2" key="1">
    <citation type="submission" date="2016-10" db="EMBL/GenBank/DDBJ databases">
        <authorList>
            <person name="Varghese N."/>
            <person name="Submissions S."/>
        </authorList>
    </citation>
    <scope>NUCLEOTIDE SEQUENCE [LARGE SCALE GENOMIC DNA]</scope>
    <source>
        <strain evidence="2">DSM 22530</strain>
    </source>
</reference>
<gene>
    <name evidence="1" type="ORF">SAMN05216238_10839</name>
</gene>
<evidence type="ECO:0000313" key="2">
    <source>
        <dbReference type="Proteomes" id="UP000199474"/>
    </source>
</evidence>
<sequence>MKPGSRNAAAARFACAHVRVSPNIFGRSGTFPTARAHISLFRHIFGRSGTYPTARAHISRFRNISAAPEHFQPLELIFHVSGTYWPLRNISNRSRPYPSAQVPTFTHRITLPPEIFTDSPTILAAASVSKNVIVLATSSWVVMRPEGMESLITSSSERPCRSAFF</sequence>
<accession>A0A1I1XRS0</accession>
<dbReference type="STRING" id="640948.SAMN05216238_10839"/>
<keyword evidence="2" id="KW-1185">Reference proteome</keyword>
<protein>
    <submittedName>
        <fullName evidence="1">Uncharacterized protein</fullName>
    </submittedName>
</protein>
<proteinExistence type="predicted"/>